<dbReference type="SUPFAM" id="SSF56655">
    <property type="entry name" value="Carbohydrate phosphatase"/>
    <property type="match status" value="1"/>
</dbReference>
<dbReference type="GO" id="GO:0007165">
    <property type="term" value="P:signal transduction"/>
    <property type="evidence" value="ECO:0007669"/>
    <property type="project" value="TreeGrafter"/>
</dbReference>
<dbReference type="PANTHER" id="PTHR20854:SF4">
    <property type="entry name" value="INOSITOL-1-MONOPHOSPHATASE-RELATED"/>
    <property type="match status" value="1"/>
</dbReference>
<reference evidence="4" key="1">
    <citation type="submission" date="2018-05" db="EMBL/GenBank/DDBJ databases">
        <authorList>
            <person name="Lanie J.A."/>
            <person name="Ng W.-L."/>
            <person name="Kazmierczak K.M."/>
            <person name="Andrzejewski T.M."/>
            <person name="Davidsen T.M."/>
            <person name="Wayne K.J."/>
            <person name="Tettelin H."/>
            <person name="Glass J.I."/>
            <person name="Rusch D."/>
            <person name="Podicherti R."/>
            <person name="Tsui H.-C.T."/>
            <person name="Winkler M.E."/>
        </authorList>
    </citation>
    <scope>NUCLEOTIDE SEQUENCE</scope>
</reference>
<dbReference type="GO" id="GO:0008934">
    <property type="term" value="F:inositol monophosphate 1-phosphatase activity"/>
    <property type="evidence" value="ECO:0007669"/>
    <property type="project" value="TreeGrafter"/>
</dbReference>
<evidence type="ECO:0008006" key="5">
    <source>
        <dbReference type="Google" id="ProtNLM"/>
    </source>
</evidence>
<name>A0A382V927_9ZZZZ</name>
<dbReference type="GO" id="GO:0046854">
    <property type="term" value="P:phosphatidylinositol phosphate biosynthetic process"/>
    <property type="evidence" value="ECO:0007669"/>
    <property type="project" value="InterPro"/>
</dbReference>
<dbReference type="PANTHER" id="PTHR20854">
    <property type="entry name" value="INOSITOL MONOPHOSPHATASE"/>
    <property type="match status" value="1"/>
</dbReference>
<dbReference type="InterPro" id="IPR020583">
    <property type="entry name" value="Inositol_monoP_metal-BS"/>
</dbReference>
<evidence type="ECO:0000256" key="2">
    <source>
        <dbReference type="ARBA" id="ARBA00022801"/>
    </source>
</evidence>
<evidence type="ECO:0000256" key="1">
    <source>
        <dbReference type="ARBA" id="ARBA00022723"/>
    </source>
</evidence>
<dbReference type="Gene3D" id="3.40.190.80">
    <property type="match status" value="1"/>
</dbReference>
<dbReference type="Gene3D" id="3.30.540.10">
    <property type="entry name" value="Fructose-1,6-Bisphosphatase, subunit A, domain 1"/>
    <property type="match status" value="1"/>
</dbReference>
<dbReference type="PROSITE" id="PS00629">
    <property type="entry name" value="IMP_1"/>
    <property type="match status" value="1"/>
</dbReference>
<sequence length="194" mass="21849">TVGDPYSEWRWVVDPIDGTVNFSRGLPHACISIALQSRNEDSGGHWSEYRTEAGVVYDPFLEEMWSAKRGSRAKLNGRPIHVSETDCLESSIVSIGFAKNRSTLKKNLPLFTRLYQRVLKVRLMGSAALALTWTAAGRLDAYRENGISLWDIAAGSLILECAGGECWRKPLQKKYTYELIASNGRLRKKIQRMI</sequence>
<feature type="non-terminal residue" evidence="4">
    <location>
        <position position="1"/>
    </location>
</feature>
<dbReference type="PRINTS" id="PR00377">
    <property type="entry name" value="IMPHPHTASES"/>
</dbReference>
<dbReference type="GO" id="GO:0046872">
    <property type="term" value="F:metal ion binding"/>
    <property type="evidence" value="ECO:0007669"/>
    <property type="project" value="UniProtKB-KW"/>
</dbReference>
<dbReference type="GO" id="GO:0006020">
    <property type="term" value="P:inositol metabolic process"/>
    <property type="evidence" value="ECO:0007669"/>
    <property type="project" value="TreeGrafter"/>
</dbReference>
<protein>
    <recommendedName>
        <fullName evidence="5">Inositol monophosphatase</fullName>
    </recommendedName>
</protein>
<dbReference type="AlphaFoldDB" id="A0A382V927"/>
<proteinExistence type="predicted"/>
<keyword evidence="1" id="KW-0479">Metal-binding</keyword>
<evidence type="ECO:0000313" key="4">
    <source>
        <dbReference type="EMBL" id="SVD42970.1"/>
    </source>
</evidence>
<dbReference type="InterPro" id="IPR020550">
    <property type="entry name" value="Inositol_monophosphatase_CS"/>
</dbReference>
<keyword evidence="3" id="KW-0460">Magnesium</keyword>
<dbReference type="InterPro" id="IPR000760">
    <property type="entry name" value="Inositol_monophosphatase-like"/>
</dbReference>
<dbReference type="EMBL" id="UINC01150099">
    <property type="protein sequence ID" value="SVD42970.1"/>
    <property type="molecule type" value="Genomic_DNA"/>
</dbReference>
<evidence type="ECO:0000256" key="3">
    <source>
        <dbReference type="ARBA" id="ARBA00022842"/>
    </source>
</evidence>
<keyword evidence="2" id="KW-0378">Hydrolase</keyword>
<gene>
    <name evidence="4" type="ORF">METZ01_LOCUS395824</name>
</gene>
<accession>A0A382V927</accession>
<dbReference type="PROSITE" id="PS00630">
    <property type="entry name" value="IMP_2"/>
    <property type="match status" value="1"/>
</dbReference>
<dbReference type="Pfam" id="PF00459">
    <property type="entry name" value="Inositol_P"/>
    <property type="match status" value="1"/>
</dbReference>
<organism evidence="4">
    <name type="scientific">marine metagenome</name>
    <dbReference type="NCBI Taxonomy" id="408172"/>
    <lineage>
        <taxon>unclassified sequences</taxon>
        <taxon>metagenomes</taxon>
        <taxon>ecological metagenomes</taxon>
    </lineage>
</organism>